<dbReference type="GO" id="GO:0006310">
    <property type="term" value="P:DNA recombination"/>
    <property type="evidence" value="ECO:0007669"/>
    <property type="project" value="UniProtKB-KW"/>
</dbReference>
<protein>
    <submittedName>
        <fullName evidence="7">Tyrosine-type recombinase/integrase</fullName>
    </submittedName>
</protein>
<evidence type="ECO:0000313" key="8">
    <source>
        <dbReference type="Proteomes" id="UP000320513"/>
    </source>
</evidence>
<dbReference type="GO" id="GO:0003677">
    <property type="term" value="F:DNA binding"/>
    <property type="evidence" value="ECO:0007669"/>
    <property type="project" value="UniProtKB-UniRule"/>
</dbReference>
<dbReference type="Pfam" id="PF02899">
    <property type="entry name" value="Phage_int_SAM_1"/>
    <property type="match status" value="1"/>
</dbReference>
<dbReference type="InterPro" id="IPR011010">
    <property type="entry name" value="DNA_brk_join_enz"/>
</dbReference>
<keyword evidence="2 4" id="KW-0238">DNA-binding</keyword>
<feature type="domain" description="Core-binding (CB)" evidence="6">
    <location>
        <begin position="2"/>
        <end position="94"/>
    </location>
</feature>
<gene>
    <name evidence="7" type="ORF">FPZ47_27430</name>
</gene>
<organism evidence="7 8">
    <name type="scientific">Mycobacterium helveticum</name>
    <dbReference type="NCBI Taxonomy" id="2592811"/>
    <lineage>
        <taxon>Bacteria</taxon>
        <taxon>Bacillati</taxon>
        <taxon>Actinomycetota</taxon>
        <taxon>Actinomycetes</taxon>
        <taxon>Mycobacteriales</taxon>
        <taxon>Mycobacteriaceae</taxon>
        <taxon>Mycobacterium</taxon>
    </lineage>
</organism>
<evidence type="ECO:0000256" key="1">
    <source>
        <dbReference type="ARBA" id="ARBA00022908"/>
    </source>
</evidence>
<evidence type="ECO:0000313" key="7">
    <source>
        <dbReference type="EMBL" id="TVS74627.1"/>
    </source>
</evidence>
<dbReference type="PROSITE" id="PS51898">
    <property type="entry name" value="TYR_RECOMBINASE"/>
    <property type="match status" value="1"/>
</dbReference>
<evidence type="ECO:0000256" key="4">
    <source>
        <dbReference type="PROSITE-ProRule" id="PRU01248"/>
    </source>
</evidence>
<sequence length="328" mass="36007">MSLLAPTLQAFFTDHLTQRHAAAGTVAAYRDTWRMLLRFAAARINKTPAALDFGDIDAPLVAAFLEHLETSRRNSIRTRNARLAAIHSLFSYAALRHPEHAGSIQRVLAIPLKRHERKIVTFLSRDEVEALLAAPNTDTWIGRRDHALLTLAVQTGLRVSELTGLTRSDVVLTHGPHLRCLGKGRKQRCTPLTGPTVALLRQWLAEQPTAPAGPLFPSTRGARMSIDAVESLVKKHAAAAIPHCPSLAARRVTPHVLRHSAAMFLRDAGIDLSVIALWLGHESITTTQIYLHADLAVKQRALERTAPPGTSAPRYQPTDTILAFLDNL</sequence>
<dbReference type="GO" id="GO:0015074">
    <property type="term" value="P:DNA integration"/>
    <property type="evidence" value="ECO:0007669"/>
    <property type="project" value="InterPro"/>
</dbReference>
<dbReference type="InterPro" id="IPR002104">
    <property type="entry name" value="Integrase_catalytic"/>
</dbReference>
<dbReference type="EMBL" id="VMQU01000275">
    <property type="protein sequence ID" value="TVS74627.1"/>
    <property type="molecule type" value="Genomic_DNA"/>
</dbReference>
<dbReference type="InterPro" id="IPR013762">
    <property type="entry name" value="Integrase-like_cat_sf"/>
</dbReference>
<dbReference type="InterPro" id="IPR050090">
    <property type="entry name" value="Tyrosine_recombinase_XerCD"/>
</dbReference>
<dbReference type="InterPro" id="IPR044068">
    <property type="entry name" value="CB"/>
</dbReference>
<keyword evidence="3" id="KW-0233">DNA recombination</keyword>
<dbReference type="PANTHER" id="PTHR30349:SF90">
    <property type="entry name" value="TYROSINE RECOMBINASE XERD"/>
    <property type="match status" value="1"/>
</dbReference>
<keyword evidence="8" id="KW-1185">Reference proteome</keyword>
<dbReference type="Gene3D" id="1.10.443.10">
    <property type="entry name" value="Intergrase catalytic core"/>
    <property type="match status" value="1"/>
</dbReference>
<proteinExistence type="predicted"/>
<dbReference type="AlphaFoldDB" id="A0A557WMX7"/>
<evidence type="ECO:0000256" key="3">
    <source>
        <dbReference type="ARBA" id="ARBA00023172"/>
    </source>
</evidence>
<dbReference type="SUPFAM" id="SSF56349">
    <property type="entry name" value="DNA breaking-rejoining enzymes"/>
    <property type="match status" value="1"/>
</dbReference>
<evidence type="ECO:0000259" key="5">
    <source>
        <dbReference type="PROSITE" id="PS51898"/>
    </source>
</evidence>
<dbReference type="Pfam" id="PF00589">
    <property type="entry name" value="Phage_integrase"/>
    <property type="match status" value="1"/>
</dbReference>
<feature type="domain" description="Tyr recombinase" evidence="5">
    <location>
        <begin position="118"/>
        <end position="303"/>
    </location>
</feature>
<dbReference type="Gene3D" id="1.10.150.130">
    <property type="match status" value="1"/>
</dbReference>
<dbReference type="PANTHER" id="PTHR30349">
    <property type="entry name" value="PHAGE INTEGRASE-RELATED"/>
    <property type="match status" value="1"/>
</dbReference>
<reference evidence="7 8" key="1">
    <citation type="submission" date="2019-07" db="EMBL/GenBank/DDBJ databases">
        <title>New Mycobacterium species.</title>
        <authorList>
            <person name="Tortoli E."/>
            <person name="Ghielmetti G."/>
            <person name="Friedel U."/>
            <person name="Trovato A."/>
        </authorList>
    </citation>
    <scope>NUCLEOTIDE SEQUENCE [LARGE SCALE GENOMIC DNA]</scope>
    <source>
        <strain evidence="7 8">16-83</strain>
    </source>
</reference>
<dbReference type="RefSeq" id="WP_144957412.1">
    <property type="nucleotide sequence ID" value="NZ_VMQU01000275.1"/>
</dbReference>
<dbReference type="PROSITE" id="PS51900">
    <property type="entry name" value="CB"/>
    <property type="match status" value="1"/>
</dbReference>
<dbReference type="Proteomes" id="UP000320513">
    <property type="component" value="Unassembled WGS sequence"/>
</dbReference>
<accession>A0A557WMX7</accession>
<dbReference type="InterPro" id="IPR004107">
    <property type="entry name" value="Integrase_SAM-like_N"/>
</dbReference>
<evidence type="ECO:0000259" key="6">
    <source>
        <dbReference type="PROSITE" id="PS51900"/>
    </source>
</evidence>
<evidence type="ECO:0000256" key="2">
    <source>
        <dbReference type="ARBA" id="ARBA00023125"/>
    </source>
</evidence>
<dbReference type="InterPro" id="IPR010998">
    <property type="entry name" value="Integrase_recombinase_N"/>
</dbReference>
<comment type="caution">
    <text evidence="7">The sequence shown here is derived from an EMBL/GenBank/DDBJ whole genome shotgun (WGS) entry which is preliminary data.</text>
</comment>
<name>A0A557WMX7_9MYCO</name>
<dbReference type="OrthoDB" id="9801717at2"/>
<keyword evidence="1" id="KW-0229">DNA integration</keyword>